<proteinExistence type="predicted"/>
<reference evidence="1" key="1">
    <citation type="journal article" date="2021" name="Proc. Natl. Acad. Sci. U.S.A.">
        <title>A Catalog of Tens of Thousands of Viruses from Human Metagenomes Reveals Hidden Associations with Chronic Diseases.</title>
        <authorList>
            <person name="Tisza M.J."/>
            <person name="Buck C.B."/>
        </authorList>
    </citation>
    <scope>NUCLEOTIDE SEQUENCE</scope>
    <source>
        <strain evidence="1">CtGQT3</strain>
    </source>
</reference>
<protein>
    <submittedName>
        <fullName evidence="1">Uncharacterized protein</fullName>
    </submittedName>
</protein>
<evidence type="ECO:0000313" key="1">
    <source>
        <dbReference type="EMBL" id="DAF92740.1"/>
    </source>
</evidence>
<accession>A0A8S5UE72</accession>
<sequence length="47" mass="5475">MNITNYPTYIRISNSTIHLPTPSLTDYQRKNSVMYVSVCNFVRCLGY</sequence>
<name>A0A8S5UE72_9CAUD</name>
<dbReference type="EMBL" id="BK016071">
    <property type="protein sequence ID" value="DAF92740.1"/>
    <property type="molecule type" value="Genomic_DNA"/>
</dbReference>
<organism evidence="1">
    <name type="scientific">Siphoviridae sp. ctGQT3</name>
    <dbReference type="NCBI Taxonomy" id="2825412"/>
    <lineage>
        <taxon>Viruses</taxon>
        <taxon>Duplodnaviria</taxon>
        <taxon>Heunggongvirae</taxon>
        <taxon>Uroviricota</taxon>
        <taxon>Caudoviricetes</taxon>
    </lineage>
</organism>